<accession>I4WWW9</accession>
<gene>
    <name evidence="2" type="ORF">R2APBS1_2485</name>
</gene>
<protein>
    <recommendedName>
        <fullName evidence="4">Transmembrane protein</fullName>
    </recommendedName>
</protein>
<dbReference type="HOGENOM" id="CLU_108389_0_0_6"/>
<feature type="transmembrane region" description="Helical" evidence="1">
    <location>
        <begin position="39"/>
        <end position="56"/>
    </location>
</feature>
<name>I4WWW9_9GAMM</name>
<dbReference type="RefSeq" id="WP_007509271.1">
    <property type="nucleotide sequence ID" value="NC_020541.1"/>
</dbReference>
<dbReference type="STRING" id="666685.R2APBS1_2485"/>
<sequence length="192" mass="20892" precursor="true">MRIAGRQRLAPAFAAVLFAILLLPSARHGLEGSMTAQMLVQIPLLIGIGWLLPAALPQRLGEGIARWNQHGISSVVLASLAGMFWMLPRSLDAAIGEPWMAVAKFASVPLLIGLPLGLGWPRMGFVVRGVFLLELIATFFRLGWLYLVSPVRLCNNYLLDDQQRAGETMLVIGGVILTGILAKLLWGRFNPA</sequence>
<dbReference type="EMBL" id="CP003470">
    <property type="protein sequence ID" value="AGG89574.1"/>
    <property type="molecule type" value="Genomic_DNA"/>
</dbReference>
<reference evidence="2 3" key="1">
    <citation type="submission" date="2012-04" db="EMBL/GenBank/DDBJ databases">
        <title>Complete genome of Rhodanobacter sp. 2APBS1.</title>
        <authorList>
            <consortium name="US DOE Joint Genome Institute"/>
            <person name="Huntemann M."/>
            <person name="Wei C.-L."/>
            <person name="Han J."/>
            <person name="Detter J.C."/>
            <person name="Han C."/>
            <person name="Tapia R."/>
            <person name="Munk A.C.C."/>
            <person name="Chen A."/>
            <person name="Krypides N."/>
            <person name="Mavromatis K."/>
            <person name="Markowitz V."/>
            <person name="Szeto E."/>
            <person name="Ivanova N."/>
            <person name="Mikhailova N."/>
            <person name="Ovchinnikova G."/>
            <person name="Pagani I."/>
            <person name="Pati A."/>
            <person name="Goodwin L."/>
            <person name="Peters L."/>
            <person name="Pitluck S."/>
            <person name="Woyke T."/>
            <person name="Prakash O."/>
            <person name="Elkins J."/>
            <person name="Brown S."/>
            <person name="Palumbo A."/>
            <person name="Hemme C."/>
            <person name="Zhou J."/>
            <person name="Watson D."/>
            <person name="Jardine P."/>
            <person name="Kostka J."/>
            <person name="Green S."/>
        </authorList>
    </citation>
    <scope>NUCLEOTIDE SEQUENCE [LARGE SCALE GENOMIC DNA]</scope>
    <source>
        <strain evidence="2 3">2APBS1</strain>
    </source>
</reference>
<keyword evidence="1" id="KW-0812">Transmembrane</keyword>
<keyword evidence="1" id="KW-0472">Membrane</keyword>
<evidence type="ECO:0000256" key="1">
    <source>
        <dbReference type="SAM" id="Phobius"/>
    </source>
</evidence>
<feature type="transmembrane region" description="Helical" evidence="1">
    <location>
        <begin position="68"/>
        <end position="87"/>
    </location>
</feature>
<accession>M4NFG1</accession>
<dbReference type="Proteomes" id="UP000011859">
    <property type="component" value="Chromosome"/>
</dbReference>
<proteinExistence type="predicted"/>
<organism evidence="2 3">
    <name type="scientific">Rhodanobacter denitrificans</name>
    <dbReference type="NCBI Taxonomy" id="666685"/>
    <lineage>
        <taxon>Bacteria</taxon>
        <taxon>Pseudomonadati</taxon>
        <taxon>Pseudomonadota</taxon>
        <taxon>Gammaproteobacteria</taxon>
        <taxon>Lysobacterales</taxon>
        <taxon>Rhodanobacteraceae</taxon>
        <taxon>Rhodanobacter</taxon>
    </lineage>
</organism>
<evidence type="ECO:0000313" key="3">
    <source>
        <dbReference type="Proteomes" id="UP000011859"/>
    </source>
</evidence>
<evidence type="ECO:0008006" key="4">
    <source>
        <dbReference type="Google" id="ProtNLM"/>
    </source>
</evidence>
<dbReference type="KEGG" id="rhd:R2APBS1_2485"/>
<keyword evidence="1" id="KW-1133">Transmembrane helix</keyword>
<keyword evidence="3" id="KW-1185">Reference proteome</keyword>
<feature type="transmembrane region" description="Helical" evidence="1">
    <location>
        <begin position="99"/>
        <end position="118"/>
    </location>
</feature>
<feature type="transmembrane region" description="Helical" evidence="1">
    <location>
        <begin position="168"/>
        <end position="186"/>
    </location>
</feature>
<dbReference type="OrthoDB" id="2388670at2"/>
<evidence type="ECO:0000313" key="2">
    <source>
        <dbReference type="EMBL" id="AGG89574.1"/>
    </source>
</evidence>
<dbReference type="PATRIC" id="fig|666685.9.peg.1148"/>
<feature type="transmembrane region" description="Helical" evidence="1">
    <location>
        <begin position="125"/>
        <end position="148"/>
    </location>
</feature>
<dbReference type="eggNOG" id="ENOG5032SXK">
    <property type="taxonomic scope" value="Bacteria"/>
</dbReference>
<dbReference type="AlphaFoldDB" id="I4WWW9"/>